<dbReference type="OrthoDB" id="9816506at2"/>
<gene>
    <name evidence="2" type="ORF">FIV42_10525</name>
</gene>
<dbReference type="GO" id="GO:0005524">
    <property type="term" value="F:ATP binding"/>
    <property type="evidence" value="ECO:0007669"/>
    <property type="project" value="UniProtKB-KW"/>
</dbReference>
<dbReference type="AlphaFoldDB" id="A0A4Y6PTQ3"/>
<dbReference type="PANTHER" id="PTHR43581">
    <property type="entry name" value="ATP/GTP PHOSPHATASE"/>
    <property type="match status" value="1"/>
</dbReference>
<dbReference type="InterPro" id="IPR027417">
    <property type="entry name" value="P-loop_NTPase"/>
</dbReference>
<accession>A0A4Y6PTQ3</accession>
<dbReference type="EMBL" id="CP041186">
    <property type="protein sequence ID" value="QDG51155.1"/>
    <property type="molecule type" value="Genomic_DNA"/>
</dbReference>
<keyword evidence="2" id="KW-0067">ATP-binding</keyword>
<dbReference type="Proteomes" id="UP000315995">
    <property type="component" value="Chromosome"/>
</dbReference>
<protein>
    <submittedName>
        <fullName evidence="2">ATP-binding protein</fullName>
    </submittedName>
</protein>
<organism evidence="2 3">
    <name type="scientific">Persicimonas caeni</name>
    <dbReference type="NCBI Taxonomy" id="2292766"/>
    <lineage>
        <taxon>Bacteria</taxon>
        <taxon>Deltaproteobacteria</taxon>
        <taxon>Bradymonadales</taxon>
        <taxon>Bradymonadaceae</taxon>
        <taxon>Persicimonas</taxon>
    </lineage>
</organism>
<dbReference type="InterPro" id="IPR041685">
    <property type="entry name" value="AAA_GajA/Old/RecF-like"/>
</dbReference>
<keyword evidence="3" id="KW-1185">Reference proteome</keyword>
<dbReference type="Gene3D" id="3.40.50.300">
    <property type="entry name" value="P-loop containing nucleotide triphosphate hydrolases"/>
    <property type="match status" value="2"/>
</dbReference>
<dbReference type="InterPro" id="IPR051396">
    <property type="entry name" value="Bact_Antivir_Def_Nuclease"/>
</dbReference>
<reference evidence="2 3" key="1">
    <citation type="submission" date="2019-06" db="EMBL/GenBank/DDBJ databases">
        <title>Persicimonas caeni gen. nov., sp. nov., a predatory bacterium isolated from solar saltern.</title>
        <authorList>
            <person name="Wang S."/>
        </authorList>
    </citation>
    <scope>NUCLEOTIDE SEQUENCE [LARGE SCALE GENOMIC DNA]</scope>
    <source>
        <strain evidence="2 3">YN101</strain>
    </source>
</reference>
<evidence type="ECO:0000313" key="3">
    <source>
        <dbReference type="Proteomes" id="UP000315995"/>
    </source>
</evidence>
<dbReference type="PANTHER" id="PTHR43581:SF4">
    <property type="entry name" value="ATP_GTP PHOSPHATASE"/>
    <property type="match status" value="1"/>
</dbReference>
<keyword evidence="2" id="KW-0547">Nucleotide-binding</keyword>
<evidence type="ECO:0000259" key="1">
    <source>
        <dbReference type="Pfam" id="PF13175"/>
    </source>
</evidence>
<dbReference type="SUPFAM" id="SSF52540">
    <property type="entry name" value="P-loop containing nucleoside triphosphate hydrolases"/>
    <property type="match status" value="1"/>
</dbReference>
<feature type="domain" description="Endonuclease GajA/Old nuclease/RecF-like AAA" evidence="1">
    <location>
        <begin position="235"/>
        <end position="333"/>
    </location>
</feature>
<proteinExistence type="predicted"/>
<evidence type="ECO:0000313" key="2">
    <source>
        <dbReference type="EMBL" id="QDG51155.1"/>
    </source>
</evidence>
<sequence length="571" mass="64927">MVFANHGFRFRNHKCFGEEWQGFERIYPVNVIIGKNSAGKSSLLDLVERALAGGAWGHDVSTELPRELRLHKKLTVEDINAVFPMRELPEDDYGTTFDFGMRFCGEEAQWTPQERDSSGLVARERTLRSVGSYTAFHGGCGAPGPPSAGALWTNLEKYLFDPFMGHHFVRLTSERDVRPEPASGELDVDPNGRGATNLIRNYLTSAELPHDLVEESMLDGLNEIFESDAYFTRIMTKHDKNETWEVFLEEDGKPLVRLSDSGSGLKTVLLVLTFLYLVPHSKNPKEPDKYFFGFEELENNLHPALQRRLFRYLRNFADEHGSHFFLTTHSNVVIDMFSQDDDAQILHVQREDGQATVHQVSTYAQQRAILDDLAVRASDLLQSNCIVWLEGPSDRLYFNRWVELWTDGELREGSHYQCVFYGGSLLAHYTAEELGASVDDLVEVLRVNCHAILMADSDRSEAGSELKPRLARIAEEMDDTQMYCWVTAGREVENYIPVEATRALLDDEGFEPVGPFDSYPEQINAARGRKTFDKVGHANAVKKHFTKAMLEETADLAERLEEVCEKIREWN</sequence>
<accession>A0A5B8Y8I1</accession>
<name>A0A4Y6PTQ3_PERCE</name>
<dbReference type="Pfam" id="PF13175">
    <property type="entry name" value="AAA_15"/>
    <property type="match status" value="1"/>
</dbReference>